<feature type="transmembrane region" description="Helical" evidence="1">
    <location>
        <begin position="99"/>
        <end position="121"/>
    </location>
</feature>
<accession>A0ABT9ZRH5</accession>
<keyword evidence="1" id="KW-0472">Membrane</keyword>
<protein>
    <recommendedName>
        <fullName evidence="4">DUF3397 domain-containing protein</fullName>
    </recommendedName>
</protein>
<dbReference type="Pfam" id="PF11877">
    <property type="entry name" value="DUF3397"/>
    <property type="match status" value="1"/>
</dbReference>
<organism evidence="2 3">
    <name type="scientific">Evansella vedderi</name>
    <dbReference type="NCBI Taxonomy" id="38282"/>
    <lineage>
        <taxon>Bacteria</taxon>
        <taxon>Bacillati</taxon>
        <taxon>Bacillota</taxon>
        <taxon>Bacilli</taxon>
        <taxon>Bacillales</taxon>
        <taxon>Bacillaceae</taxon>
        <taxon>Evansella</taxon>
    </lineage>
</organism>
<dbReference type="RefSeq" id="WP_307322989.1">
    <property type="nucleotide sequence ID" value="NZ_JAUSUG010000003.1"/>
</dbReference>
<keyword evidence="1" id="KW-0812">Transmembrane</keyword>
<keyword evidence="1" id="KW-1133">Transmembrane helix</keyword>
<sequence length="130" mass="15203">MGEVLVFVAATLVTIPLIGLYLVYLIAVKTTHNKIFSLKLAVDCTALLFIIAVYFIVLEIWGVKLAWLFILFFLVTGAVFTILHWRLHEDIHIQKVFKGVWRFQFFVYFCLYFLLMLYGLINRMYSLALN</sequence>
<evidence type="ECO:0000256" key="1">
    <source>
        <dbReference type="SAM" id="Phobius"/>
    </source>
</evidence>
<proteinExistence type="predicted"/>
<feature type="transmembrane region" description="Helical" evidence="1">
    <location>
        <begin position="67"/>
        <end position="87"/>
    </location>
</feature>
<reference evidence="2 3" key="1">
    <citation type="submission" date="2023-07" db="EMBL/GenBank/DDBJ databases">
        <title>Genomic Encyclopedia of Type Strains, Phase IV (KMG-IV): sequencing the most valuable type-strain genomes for metagenomic binning, comparative biology and taxonomic classification.</title>
        <authorList>
            <person name="Goeker M."/>
        </authorList>
    </citation>
    <scope>NUCLEOTIDE SEQUENCE [LARGE SCALE GENOMIC DNA]</scope>
    <source>
        <strain evidence="2 3">DSM 9768</strain>
    </source>
</reference>
<gene>
    <name evidence="2" type="ORF">J2S74_001200</name>
</gene>
<dbReference type="PIRSF" id="PIRSF030092">
    <property type="entry name" value="UCP030092"/>
    <property type="match status" value="1"/>
</dbReference>
<keyword evidence="3" id="KW-1185">Reference proteome</keyword>
<dbReference type="Proteomes" id="UP001230005">
    <property type="component" value="Unassembled WGS sequence"/>
</dbReference>
<feature type="transmembrane region" description="Helical" evidence="1">
    <location>
        <begin position="40"/>
        <end position="61"/>
    </location>
</feature>
<evidence type="ECO:0008006" key="4">
    <source>
        <dbReference type="Google" id="ProtNLM"/>
    </source>
</evidence>
<name>A0ABT9ZRH5_9BACI</name>
<evidence type="ECO:0000313" key="3">
    <source>
        <dbReference type="Proteomes" id="UP001230005"/>
    </source>
</evidence>
<evidence type="ECO:0000313" key="2">
    <source>
        <dbReference type="EMBL" id="MDQ0253828.1"/>
    </source>
</evidence>
<dbReference type="InterPro" id="IPR024515">
    <property type="entry name" value="DUF3397"/>
</dbReference>
<dbReference type="EMBL" id="JAUSUG010000003">
    <property type="protein sequence ID" value="MDQ0253828.1"/>
    <property type="molecule type" value="Genomic_DNA"/>
</dbReference>
<feature type="transmembrane region" description="Helical" evidence="1">
    <location>
        <begin position="6"/>
        <end position="28"/>
    </location>
</feature>
<comment type="caution">
    <text evidence="2">The sequence shown here is derived from an EMBL/GenBank/DDBJ whole genome shotgun (WGS) entry which is preliminary data.</text>
</comment>
<dbReference type="InterPro" id="IPR016945">
    <property type="entry name" value="UCP030092"/>
</dbReference>